<gene>
    <name evidence="1" type="ORF">DME_LOCUS9046</name>
</gene>
<dbReference type="AlphaFoldDB" id="A0A3P7Q5Y7"/>
<accession>A0A3P7Q5Y7</accession>
<name>A0A3P7Q5Y7_DRAME</name>
<proteinExistence type="predicted"/>
<dbReference type="OrthoDB" id="10053392at2759"/>
<protein>
    <recommendedName>
        <fullName evidence="3">Nucleotide-diphospho-sugar transferase domain-containing protein</fullName>
    </recommendedName>
</protein>
<dbReference type="SUPFAM" id="SSF53448">
    <property type="entry name" value="Nucleotide-diphospho-sugar transferases"/>
    <property type="match status" value="1"/>
</dbReference>
<dbReference type="EMBL" id="UYYG01001175">
    <property type="protein sequence ID" value="VDN59073.1"/>
    <property type="molecule type" value="Genomic_DNA"/>
</dbReference>
<dbReference type="PANTHER" id="PTHR31389:SF4">
    <property type="entry name" value="LD39211P"/>
    <property type="match status" value="1"/>
</dbReference>
<dbReference type="Proteomes" id="UP000274756">
    <property type="component" value="Unassembled WGS sequence"/>
</dbReference>
<evidence type="ECO:0000313" key="2">
    <source>
        <dbReference type="Proteomes" id="UP000274756"/>
    </source>
</evidence>
<sequence>MITTISDDENVDKSGLFLNLENDDIPEPVIVTAFSEDFSLQAKRLITSIRQYWPHQVIIIYDLGLDESNIQLFKSLCNIIYRKFDFNKYPPVVSNLYSYRWKPIIIAEVLQEYKAIWYVDSSVIFKKNDLNHVYELMRCPSKMLIPEIADRDLREQFTPLENGWNIETWMRNIAECRKSTYLFHGYSGHGIFSATNPGTYKFIPTNFDEIKKPKAKMYEAGIVYVIQTAETIRNILKWYVACALEEQCMAPSNAKLQCNFDENDRFGKYANCHRYDQSVVNLLAANAFLYDRHYYVSEIVDFFGVVRANNYFINSGSFILSCNNSI</sequence>
<keyword evidence="2" id="KW-1185">Reference proteome</keyword>
<dbReference type="InterPro" id="IPR029044">
    <property type="entry name" value="Nucleotide-diphossugar_trans"/>
</dbReference>
<dbReference type="STRING" id="318479.A0A3P7Q5Y7"/>
<evidence type="ECO:0008006" key="3">
    <source>
        <dbReference type="Google" id="ProtNLM"/>
    </source>
</evidence>
<dbReference type="Gene3D" id="3.90.550.10">
    <property type="entry name" value="Spore Coat Polysaccharide Biosynthesis Protein SpsA, Chain A"/>
    <property type="match status" value="1"/>
</dbReference>
<dbReference type="InterPro" id="IPR012444">
    <property type="entry name" value="DUF1647"/>
</dbReference>
<organism evidence="1 2">
    <name type="scientific">Dracunculus medinensis</name>
    <name type="common">Guinea worm</name>
    <dbReference type="NCBI Taxonomy" id="318479"/>
    <lineage>
        <taxon>Eukaryota</taxon>
        <taxon>Metazoa</taxon>
        <taxon>Ecdysozoa</taxon>
        <taxon>Nematoda</taxon>
        <taxon>Chromadorea</taxon>
        <taxon>Rhabditida</taxon>
        <taxon>Spirurina</taxon>
        <taxon>Dracunculoidea</taxon>
        <taxon>Dracunculidae</taxon>
        <taxon>Dracunculus</taxon>
    </lineage>
</organism>
<dbReference type="Pfam" id="PF07801">
    <property type="entry name" value="DUF1647"/>
    <property type="match status" value="1"/>
</dbReference>
<reference evidence="1 2" key="1">
    <citation type="submission" date="2018-11" db="EMBL/GenBank/DDBJ databases">
        <authorList>
            <consortium name="Pathogen Informatics"/>
        </authorList>
    </citation>
    <scope>NUCLEOTIDE SEQUENCE [LARGE SCALE GENOMIC DNA]</scope>
</reference>
<dbReference type="PANTHER" id="PTHR31389">
    <property type="entry name" value="LD39211P"/>
    <property type="match status" value="1"/>
</dbReference>
<evidence type="ECO:0000313" key="1">
    <source>
        <dbReference type="EMBL" id="VDN59073.1"/>
    </source>
</evidence>